<dbReference type="InterPro" id="IPR000445">
    <property type="entry name" value="HhH_motif"/>
</dbReference>
<dbReference type="InterPro" id="IPR023170">
    <property type="entry name" value="HhH_base_excis_C"/>
</dbReference>
<evidence type="ECO:0000313" key="16">
    <source>
        <dbReference type="EMBL" id="SUI47111.1"/>
    </source>
</evidence>
<dbReference type="GO" id="GO:0000701">
    <property type="term" value="F:purine-specific mismatch base pair DNA N-glycosylase activity"/>
    <property type="evidence" value="ECO:0007669"/>
    <property type="project" value="UniProtKB-EC"/>
</dbReference>
<evidence type="ECO:0000256" key="10">
    <source>
        <dbReference type="ARBA" id="ARBA00023004"/>
    </source>
</evidence>
<keyword evidence="13 14" id="KW-0326">Glycosidase</keyword>
<evidence type="ECO:0000256" key="6">
    <source>
        <dbReference type="ARBA" id="ARBA00022485"/>
    </source>
</evidence>
<dbReference type="InterPro" id="IPR004035">
    <property type="entry name" value="Endouclease-III_FeS-bd_BS"/>
</dbReference>
<dbReference type="InterPro" id="IPR004036">
    <property type="entry name" value="Endonuclease-III-like_CS2"/>
</dbReference>
<feature type="domain" description="HhH-GPD" evidence="15">
    <location>
        <begin position="40"/>
        <end position="191"/>
    </location>
</feature>
<dbReference type="InterPro" id="IPR029119">
    <property type="entry name" value="MutY_C"/>
</dbReference>
<keyword evidence="10 14" id="KW-0408">Iron</keyword>
<dbReference type="InterPro" id="IPR015797">
    <property type="entry name" value="NUDIX_hydrolase-like_dom_sf"/>
</dbReference>
<dbReference type="PROSITE" id="PS01155">
    <property type="entry name" value="ENDONUCLEASE_III_2"/>
    <property type="match status" value="1"/>
</dbReference>
<dbReference type="SUPFAM" id="SSF48150">
    <property type="entry name" value="DNA-glycosylase"/>
    <property type="match status" value="1"/>
</dbReference>
<evidence type="ECO:0000256" key="12">
    <source>
        <dbReference type="ARBA" id="ARBA00023204"/>
    </source>
</evidence>
<dbReference type="PANTHER" id="PTHR42944:SF1">
    <property type="entry name" value="ADENINE DNA GLYCOSYLASE"/>
    <property type="match status" value="1"/>
</dbReference>
<dbReference type="InterPro" id="IPR044298">
    <property type="entry name" value="MIG/MutY"/>
</dbReference>
<dbReference type="Gene3D" id="1.10.340.30">
    <property type="entry name" value="Hypothetical protein, domain 2"/>
    <property type="match status" value="1"/>
</dbReference>
<dbReference type="Gene3D" id="3.90.79.10">
    <property type="entry name" value="Nucleoside Triphosphate Pyrophosphohydrolase"/>
    <property type="match status" value="1"/>
</dbReference>
<keyword evidence="8 14" id="KW-0227">DNA damage</keyword>
<dbReference type="InterPro" id="IPR005760">
    <property type="entry name" value="A/G_AdeGlyc_MutY"/>
</dbReference>
<comment type="function">
    <text evidence="2">Adenine glycosylase active on G-A mispairs. MutY also corrects error-prone DNA synthesis past GO lesions which are due to the oxidatively damaged form of guanine: 7,8-dihydro-8-oxoguanine (8-oxo-dGTP).</text>
</comment>
<evidence type="ECO:0000256" key="11">
    <source>
        <dbReference type="ARBA" id="ARBA00023014"/>
    </source>
</evidence>
<comment type="catalytic activity">
    <reaction evidence="1 14">
        <text>Hydrolyzes free adenine bases from 7,8-dihydro-8-oxoguanine:adenine mismatched double-stranded DNA, leaving an apurinic site.</text>
        <dbReference type="EC" id="3.2.2.31"/>
    </reaction>
</comment>
<dbReference type="Pfam" id="PF00730">
    <property type="entry name" value="HhH-GPD"/>
    <property type="match status" value="1"/>
</dbReference>
<dbReference type="EMBL" id="UGYO01000001">
    <property type="protein sequence ID" value="SUI47111.1"/>
    <property type="molecule type" value="Genomic_DNA"/>
</dbReference>
<evidence type="ECO:0000313" key="17">
    <source>
        <dbReference type="Proteomes" id="UP000254069"/>
    </source>
</evidence>
<evidence type="ECO:0000256" key="2">
    <source>
        <dbReference type="ARBA" id="ARBA00002933"/>
    </source>
</evidence>
<evidence type="ECO:0000256" key="3">
    <source>
        <dbReference type="ARBA" id="ARBA00008343"/>
    </source>
</evidence>
<name>A0A379YNN1_9GAMM</name>
<comment type="cofactor">
    <cofactor evidence="14">
        <name>[4Fe-4S] cluster</name>
        <dbReference type="ChEBI" id="CHEBI:49883"/>
    </cofactor>
    <text evidence="14">Binds 1 [4Fe-4S] cluster.</text>
</comment>
<keyword evidence="7" id="KW-0479">Metal-binding</keyword>
<dbReference type="RefSeq" id="WP_115389000.1">
    <property type="nucleotide sequence ID" value="NZ_CAXOJE010000073.1"/>
</dbReference>
<dbReference type="NCBIfam" id="NF008132">
    <property type="entry name" value="PRK10880.1"/>
    <property type="match status" value="1"/>
</dbReference>
<keyword evidence="6" id="KW-0004">4Fe-4S</keyword>
<keyword evidence="17" id="KW-1185">Reference proteome</keyword>
<dbReference type="EC" id="3.2.2.31" evidence="4 14"/>
<dbReference type="FunFam" id="1.10.1670.10:FF:000002">
    <property type="entry name" value="Adenine DNA glycosylase"/>
    <property type="match status" value="1"/>
</dbReference>
<dbReference type="FunFam" id="1.10.340.30:FF:000002">
    <property type="entry name" value="Adenine DNA glycosylase"/>
    <property type="match status" value="1"/>
</dbReference>
<protein>
    <recommendedName>
        <fullName evidence="5 14">Adenine DNA glycosylase</fullName>
        <ecNumber evidence="4 14">3.2.2.31</ecNumber>
    </recommendedName>
</protein>
<dbReference type="SMART" id="SM00478">
    <property type="entry name" value="ENDO3c"/>
    <property type="match status" value="1"/>
</dbReference>
<dbReference type="SUPFAM" id="SSF55811">
    <property type="entry name" value="Nudix"/>
    <property type="match status" value="1"/>
</dbReference>
<dbReference type="GO" id="GO:0006298">
    <property type="term" value="P:mismatch repair"/>
    <property type="evidence" value="ECO:0007669"/>
    <property type="project" value="TreeGrafter"/>
</dbReference>
<sequence length="368" mass="41259">MNKTASFAERIVKWYDLNGRKTLPWQQQKTPYKVWISEIMLQQTQVATVIPYFQKFIARFPDVVSLANADTDEVLHLWTGLGYYARARNLHKAAIKVRDEFQGEFPTDFDSVLALPGIGRSTAGAVLSLSLGQHHPILDGNVKRVLARHGAIKGWPGQKDVENQLWQLTEALTPKAEIQKYNQAMMDIGATICTRSRPACDQCPVARDCKAQLMGRQGEFPGKKPKKAIPAKEAWLLVLEHDGEILLQQRPPAGIWGGLWCFPEFSNRQNLLQAAKALGLAEHSITELPGFRHTFSHFHLDAQPMLLRLKSKVATDTLLDQGHSAQSKDRVMEPKPCLWYNLNQPSRVGLAAATERVLASLEPSLTKE</sequence>
<evidence type="ECO:0000256" key="1">
    <source>
        <dbReference type="ARBA" id="ARBA00000843"/>
    </source>
</evidence>
<keyword evidence="11" id="KW-0411">Iron-sulfur</keyword>
<evidence type="ECO:0000259" key="15">
    <source>
        <dbReference type="SMART" id="SM00478"/>
    </source>
</evidence>
<dbReference type="GO" id="GO:0006284">
    <property type="term" value="P:base-excision repair"/>
    <property type="evidence" value="ECO:0007669"/>
    <property type="project" value="UniProtKB-UniRule"/>
</dbReference>
<evidence type="ECO:0000256" key="9">
    <source>
        <dbReference type="ARBA" id="ARBA00022801"/>
    </source>
</evidence>
<reference evidence="16 17" key="1">
    <citation type="submission" date="2018-06" db="EMBL/GenBank/DDBJ databases">
        <authorList>
            <consortium name="Pathogen Informatics"/>
            <person name="Doyle S."/>
        </authorList>
    </citation>
    <scope>NUCLEOTIDE SEQUENCE [LARGE SCALE GENOMIC DNA]</scope>
    <source>
        <strain evidence="16 17">NCTC10738</strain>
    </source>
</reference>
<dbReference type="Pfam" id="PF14815">
    <property type="entry name" value="NUDIX_4"/>
    <property type="match status" value="1"/>
</dbReference>
<dbReference type="Proteomes" id="UP000254069">
    <property type="component" value="Unassembled WGS sequence"/>
</dbReference>
<evidence type="ECO:0000256" key="7">
    <source>
        <dbReference type="ARBA" id="ARBA00022723"/>
    </source>
</evidence>
<dbReference type="GO" id="GO:0051539">
    <property type="term" value="F:4 iron, 4 sulfur cluster binding"/>
    <property type="evidence" value="ECO:0007669"/>
    <property type="project" value="UniProtKB-UniRule"/>
</dbReference>
<dbReference type="GO" id="GO:0032357">
    <property type="term" value="F:oxidized purine DNA binding"/>
    <property type="evidence" value="ECO:0007669"/>
    <property type="project" value="TreeGrafter"/>
</dbReference>
<proteinExistence type="inferred from homology"/>
<dbReference type="NCBIfam" id="TIGR01084">
    <property type="entry name" value="mutY"/>
    <property type="match status" value="1"/>
</dbReference>
<dbReference type="GO" id="GO:0034039">
    <property type="term" value="F:8-oxo-7,8-dihydroguanine DNA N-glycosylase activity"/>
    <property type="evidence" value="ECO:0007669"/>
    <property type="project" value="TreeGrafter"/>
</dbReference>
<keyword evidence="12" id="KW-0234">DNA repair</keyword>
<evidence type="ECO:0000256" key="4">
    <source>
        <dbReference type="ARBA" id="ARBA00012045"/>
    </source>
</evidence>
<dbReference type="Gene3D" id="1.10.1670.10">
    <property type="entry name" value="Helix-hairpin-Helix base-excision DNA repair enzymes (C-terminal)"/>
    <property type="match status" value="1"/>
</dbReference>
<dbReference type="GO" id="GO:0046872">
    <property type="term" value="F:metal ion binding"/>
    <property type="evidence" value="ECO:0007669"/>
    <property type="project" value="UniProtKB-UniRule"/>
</dbReference>
<dbReference type="PANTHER" id="PTHR42944">
    <property type="entry name" value="ADENINE DNA GLYCOSYLASE"/>
    <property type="match status" value="1"/>
</dbReference>
<dbReference type="InterPro" id="IPR011257">
    <property type="entry name" value="DNA_glycosylase"/>
</dbReference>
<organism evidence="16 17">
    <name type="scientific">Shewanella algae</name>
    <dbReference type="NCBI Taxonomy" id="38313"/>
    <lineage>
        <taxon>Bacteria</taxon>
        <taxon>Pseudomonadati</taxon>
        <taxon>Pseudomonadota</taxon>
        <taxon>Gammaproteobacteria</taxon>
        <taxon>Alteromonadales</taxon>
        <taxon>Shewanellaceae</taxon>
        <taxon>Shewanella</taxon>
    </lineage>
</organism>
<evidence type="ECO:0000256" key="8">
    <source>
        <dbReference type="ARBA" id="ARBA00022763"/>
    </source>
</evidence>
<accession>A0A379YNN1</accession>
<gene>
    <name evidence="16" type="primary">mutY</name>
    <name evidence="16" type="ORF">NCTC10738_00237</name>
</gene>
<evidence type="ECO:0000256" key="13">
    <source>
        <dbReference type="ARBA" id="ARBA00023295"/>
    </source>
</evidence>
<dbReference type="CDD" id="cd00056">
    <property type="entry name" value="ENDO3c"/>
    <property type="match status" value="1"/>
</dbReference>
<dbReference type="PROSITE" id="PS00764">
    <property type="entry name" value="ENDONUCLEASE_III_1"/>
    <property type="match status" value="1"/>
</dbReference>
<keyword evidence="9 16" id="KW-0378">Hydrolase</keyword>
<evidence type="ECO:0000256" key="5">
    <source>
        <dbReference type="ARBA" id="ARBA00022023"/>
    </source>
</evidence>
<evidence type="ECO:0000256" key="14">
    <source>
        <dbReference type="RuleBase" id="RU365096"/>
    </source>
</evidence>
<dbReference type="Pfam" id="PF00633">
    <property type="entry name" value="HHH"/>
    <property type="match status" value="1"/>
</dbReference>
<comment type="similarity">
    <text evidence="3 14">Belongs to the Nth/MutY family.</text>
</comment>
<dbReference type="AlphaFoldDB" id="A0A379YNN1"/>
<dbReference type="InterPro" id="IPR003265">
    <property type="entry name" value="HhH-GPD_domain"/>
</dbReference>
<dbReference type="GO" id="GO:0035485">
    <property type="term" value="F:adenine/guanine mispair binding"/>
    <property type="evidence" value="ECO:0007669"/>
    <property type="project" value="TreeGrafter"/>
</dbReference>
<dbReference type="CDD" id="cd03431">
    <property type="entry name" value="NUDIX_DNA_Glycosylase_C-MutY"/>
    <property type="match status" value="1"/>
</dbReference>